<comment type="caution">
    <text evidence="2">The sequence shown here is derived from an EMBL/GenBank/DDBJ whole genome shotgun (WGS) entry which is preliminary data.</text>
</comment>
<dbReference type="EMBL" id="LVLJ01001803">
    <property type="protein sequence ID" value="OAE27909.1"/>
    <property type="molecule type" value="Genomic_DNA"/>
</dbReference>
<accession>A0A176W4H1</accession>
<feature type="compositionally biased region" description="Polar residues" evidence="1">
    <location>
        <begin position="333"/>
        <end position="348"/>
    </location>
</feature>
<gene>
    <name evidence="2" type="ORF">AXG93_3309s1050</name>
</gene>
<name>A0A176W4H1_MARPO</name>
<evidence type="ECO:0000313" key="2">
    <source>
        <dbReference type="EMBL" id="OAE27909.1"/>
    </source>
</evidence>
<feature type="compositionally biased region" description="Basic and acidic residues" evidence="1">
    <location>
        <begin position="76"/>
        <end position="87"/>
    </location>
</feature>
<feature type="compositionally biased region" description="Polar residues" evidence="1">
    <location>
        <begin position="480"/>
        <end position="495"/>
    </location>
</feature>
<feature type="region of interest" description="Disordered" evidence="1">
    <location>
        <begin position="297"/>
        <end position="348"/>
    </location>
</feature>
<organism evidence="2 3">
    <name type="scientific">Marchantia polymorpha subsp. ruderalis</name>
    <dbReference type="NCBI Taxonomy" id="1480154"/>
    <lineage>
        <taxon>Eukaryota</taxon>
        <taxon>Viridiplantae</taxon>
        <taxon>Streptophyta</taxon>
        <taxon>Embryophyta</taxon>
        <taxon>Marchantiophyta</taxon>
        <taxon>Marchantiopsida</taxon>
        <taxon>Marchantiidae</taxon>
        <taxon>Marchantiales</taxon>
        <taxon>Marchantiaceae</taxon>
        <taxon>Marchantia</taxon>
    </lineage>
</organism>
<proteinExistence type="predicted"/>
<dbReference type="Proteomes" id="UP000077202">
    <property type="component" value="Unassembled WGS sequence"/>
</dbReference>
<reference evidence="2" key="1">
    <citation type="submission" date="2016-03" db="EMBL/GenBank/DDBJ databases">
        <title>Mechanisms controlling the formation of the plant cell surface in tip-growing cells are functionally conserved among land plants.</title>
        <authorList>
            <person name="Honkanen S."/>
            <person name="Jones V.A."/>
            <person name="Morieri G."/>
            <person name="Champion C."/>
            <person name="Hetherington A.J."/>
            <person name="Kelly S."/>
            <person name="Saint-Marcoux D."/>
            <person name="Proust H."/>
            <person name="Prescott H."/>
            <person name="Dolan L."/>
        </authorList>
    </citation>
    <scope>NUCLEOTIDE SEQUENCE [LARGE SCALE GENOMIC DNA]</scope>
    <source>
        <tissue evidence="2">Whole gametophyte</tissue>
    </source>
</reference>
<protein>
    <submittedName>
        <fullName evidence="2">Uncharacterized protein</fullName>
    </submittedName>
</protein>
<evidence type="ECO:0000313" key="3">
    <source>
        <dbReference type="Proteomes" id="UP000077202"/>
    </source>
</evidence>
<feature type="region of interest" description="Disordered" evidence="1">
    <location>
        <begin position="474"/>
        <end position="507"/>
    </location>
</feature>
<dbReference type="AlphaFoldDB" id="A0A176W4H1"/>
<sequence>MRRYKRREPGFDFWVLEACSWFSANGTPPGTAKSTVVNGGCKPRVQLRPNYLPVLSEESLAADRESYRRPKKMRRKECPEEDSRKESATQAAVSNSVCDTKRTPQPSSAQAKMPPKDSKISRPAQGQVRKRRILPKALPIEGMREAAQLARSYIRAIETQNQENQRQASDVFASRVMAIPYEHLLQYPGSMVNAHSKPFPQDLSLMNQLHANGTVPAHLLCAGAMTVNKRPFLANAAEESRLKRLRKIVNSTTLETLGHQAAIAKYGGNHSSPLLPSPAAAYSVLDLRHEDPNFHFHQKPLSAHYSSEPPSPTPRKASTMSKLSPDMRLDSSAFPTSKNLESSGGFCSSEAKQMSKCSQVPSLPKSSSESHRNSILQPPFNLGFAQFDGFRSGISLHPQNSNLNAVRLETRSHSLPSHYNGEHNSQLMTDAAYLSQVNHVGSEMPVGLAHLRRPELATYLGNLTALRNLPHHEGSGHIGSAQNLDNAHRSNSLHGNPSAGILPLPGSAELNGNGNNMNALAYMHQDAGILPLPGRAELAQIASLQQGIAAHAFGSSQYALGQALQLQSLPMQGDVASLQHELSGQRYSGGQQPLYQSPQMQNHLQYLTQDHSAQRSLGNHHQLLPPLTFQTDLATLQQDLAAQQYNAGHQPFVLQGDYNALQQELCAQRMQNSLMHPLPLQTDLASFQHEILTQRLHAGQLQCLQSYPIHGNLALLQQDIAAHGLSGGHHPYLQSLPAHGELSALQQELDYQRLNGGTHPLVQASLQQLSAQNYNGGQHPLLQTLPM</sequence>
<keyword evidence="3" id="KW-1185">Reference proteome</keyword>
<feature type="region of interest" description="Disordered" evidence="1">
    <location>
        <begin position="63"/>
        <end position="134"/>
    </location>
</feature>
<evidence type="ECO:0000256" key="1">
    <source>
        <dbReference type="SAM" id="MobiDB-lite"/>
    </source>
</evidence>
<feature type="compositionally biased region" description="Polar residues" evidence="1">
    <location>
        <begin position="88"/>
        <end position="110"/>
    </location>
</feature>